<evidence type="ECO:0000313" key="1">
    <source>
        <dbReference type="EMBL" id="TFK95967.1"/>
    </source>
</evidence>
<keyword evidence="2" id="KW-1185">Reference proteome</keyword>
<dbReference type="AlphaFoldDB" id="A0A5C3Q472"/>
<evidence type="ECO:0000313" key="2">
    <source>
        <dbReference type="Proteomes" id="UP000305067"/>
    </source>
</evidence>
<gene>
    <name evidence="1" type="ORF">BDV98DRAFT_345051</name>
</gene>
<proteinExistence type="predicted"/>
<dbReference type="Proteomes" id="UP000305067">
    <property type="component" value="Unassembled WGS sequence"/>
</dbReference>
<reference evidence="1 2" key="1">
    <citation type="journal article" date="2019" name="Nat. Ecol. Evol.">
        <title>Megaphylogeny resolves global patterns of mushroom evolution.</title>
        <authorList>
            <person name="Varga T."/>
            <person name="Krizsan K."/>
            <person name="Foldi C."/>
            <person name="Dima B."/>
            <person name="Sanchez-Garcia M."/>
            <person name="Sanchez-Ramirez S."/>
            <person name="Szollosi G.J."/>
            <person name="Szarkandi J.G."/>
            <person name="Papp V."/>
            <person name="Albert L."/>
            <person name="Andreopoulos W."/>
            <person name="Angelini C."/>
            <person name="Antonin V."/>
            <person name="Barry K.W."/>
            <person name="Bougher N.L."/>
            <person name="Buchanan P."/>
            <person name="Buyck B."/>
            <person name="Bense V."/>
            <person name="Catcheside P."/>
            <person name="Chovatia M."/>
            <person name="Cooper J."/>
            <person name="Damon W."/>
            <person name="Desjardin D."/>
            <person name="Finy P."/>
            <person name="Geml J."/>
            <person name="Haridas S."/>
            <person name="Hughes K."/>
            <person name="Justo A."/>
            <person name="Karasinski D."/>
            <person name="Kautmanova I."/>
            <person name="Kiss B."/>
            <person name="Kocsube S."/>
            <person name="Kotiranta H."/>
            <person name="LaButti K.M."/>
            <person name="Lechner B.E."/>
            <person name="Liimatainen K."/>
            <person name="Lipzen A."/>
            <person name="Lukacs Z."/>
            <person name="Mihaltcheva S."/>
            <person name="Morgado L.N."/>
            <person name="Niskanen T."/>
            <person name="Noordeloos M.E."/>
            <person name="Ohm R.A."/>
            <person name="Ortiz-Santana B."/>
            <person name="Ovrebo C."/>
            <person name="Racz N."/>
            <person name="Riley R."/>
            <person name="Savchenko A."/>
            <person name="Shiryaev A."/>
            <person name="Soop K."/>
            <person name="Spirin V."/>
            <person name="Szebenyi C."/>
            <person name="Tomsovsky M."/>
            <person name="Tulloss R.E."/>
            <person name="Uehling J."/>
            <person name="Grigoriev I.V."/>
            <person name="Vagvolgyi C."/>
            <person name="Papp T."/>
            <person name="Martin F.M."/>
            <person name="Miettinen O."/>
            <person name="Hibbett D.S."/>
            <person name="Nagy L.G."/>
        </authorList>
    </citation>
    <scope>NUCLEOTIDE SEQUENCE [LARGE SCALE GENOMIC DNA]</scope>
    <source>
        <strain evidence="1 2">CBS 309.79</strain>
    </source>
</reference>
<dbReference type="EMBL" id="ML178870">
    <property type="protein sequence ID" value="TFK95967.1"/>
    <property type="molecule type" value="Genomic_DNA"/>
</dbReference>
<protein>
    <submittedName>
        <fullName evidence="1">Uncharacterized protein</fullName>
    </submittedName>
</protein>
<accession>A0A5C3Q472</accession>
<organism evidence="1 2">
    <name type="scientific">Pterulicium gracile</name>
    <dbReference type="NCBI Taxonomy" id="1884261"/>
    <lineage>
        <taxon>Eukaryota</taxon>
        <taxon>Fungi</taxon>
        <taxon>Dikarya</taxon>
        <taxon>Basidiomycota</taxon>
        <taxon>Agaricomycotina</taxon>
        <taxon>Agaricomycetes</taxon>
        <taxon>Agaricomycetidae</taxon>
        <taxon>Agaricales</taxon>
        <taxon>Pleurotineae</taxon>
        <taxon>Pterulaceae</taxon>
        <taxon>Pterulicium</taxon>
    </lineage>
</organism>
<sequence>MITRVNSVGMESDEASLVEFDQFLELVRMRERWQCTRDIPYGQGRDVMATRVVRYLFSTEIQQLDDAYAGSSKRVSRAGVHECRQFSHILTQYFGHTFLIFKLYVSLIVAMIEDSGPGLQDVDLDEIRSMFGDEVRRLDEEHRRIFEQHLVGQKSRVPKSICLAYILQWKRPLDKRTALTIQKKPLSHPKTSSSETVLRLCAW</sequence>
<name>A0A5C3Q472_9AGAR</name>